<dbReference type="Gene3D" id="1.10.10.10">
    <property type="entry name" value="Winged helix-like DNA-binding domain superfamily/Winged helix DNA-binding domain"/>
    <property type="match status" value="1"/>
</dbReference>
<sequence length="150" mass="15980">MGTPGAEVRSREIPDTDVRDLVVSLHRLLRSLHRAAPVGRLQPTQLIVLSLLYENSPARIGELAAKVPCSQPTATAAVAALEHRGLVRREPDPTDGRASSVRLTEQGTGTLSELARDEAEDLAARLAALDADEARAVVALAPVLRRLAEG</sequence>
<dbReference type="Proteomes" id="UP000638353">
    <property type="component" value="Unassembled WGS sequence"/>
</dbReference>
<evidence type="ECO:0000313" key="2">
    <source>
        <dbReference type="EMBL" id="GHD09720.1"/>
    </source>
</evidence>
<name>A0A918X3Y9_9ACTN</name>
<dbReference type="InterPro" id="IPR000835">
    <property type="entry name" value="HTH_MarR-typ"/>
</dbReference>
<dbReference type="GO" id="GO:0003700">
    <property type="term" value="F:DNA-binding transcription factor activity"/>
    <property type="evidence" value="ECO:0007669"/>
    <property type="project" value="InterPro"/>
</dbReference>
<organism evidence="2 3">
    <name type="scientific">Streptomyces finlayi</name>
    <dbReference type="NCBI Taxonomy" id="67296"/>
    <lineage>
        <taxon>Bacteria</taxon>
        <taxon>Bacillati</taxon>
        <taxon>Actinomycetota</taxon>
        <taxon>Actinomycetes</taxon>
        <taxon>Kitasatosporales</taxon>
        <taxon>Streptomycetaceae</taxon>
        <taxon>Streptomyces</taxon>
    </lineage>
</organism>
<dbReference type="AlphaFoldDB" id="A0A918X3Y9"/>
<dbReference type="PANTHER" id="PTHR39515:SF2">
    <property type="entry name" value="HTH-TYPE TRANSCRIPTIONAL REGULATOR RV0880"/>
    <property type="match status" value="1"/>
</dbReference>
<feature type="domain" description="HTH marR-type" evidence="1">
    <location>
        <begin position="18"/>
        <end position="149"/>
    </location>
</feature>
<dbReference type="InterPro" id="IPR052526">
    <property type="entry name" value="HTH-type_Bedaq_tolerance"/>
</dbReference>
<evidence type="ECO:0000313" key="3">
    <source>
        <dbReference type="Proteomes" id="UP000638353"/>
    </source>
</evidence>
<evidence type="ECO:0000259" key="1">
    <source>
        <dbReference type="PROSITE" id="PS50995"/>
    </source>
</evidence>
<reference evidence="2" key="1">
    <citation type="journal article" date="2014" name="Int. J. Syst. Evol. Microbiol.">
        <title>Complete genome sequence of Corynebacterium casei LMG S-19264T (=DSM 44701T), isolated from a smear-ripened cheese.</title>
        <authorList>
            <consortium name="US DOE Joint Genome Institute (JGI-PGF)"/>
            <person name="Walter F."/>
            <person name="Albersmeier A."/>
            <person name="Kalinowski J."/>
            <person name="Ruckert C."/>
        </authorList>
    </citation>
    <scope>NUCLEOTIDE SEQUENCE</scope>
    <source>
        <strain evidence="2">JCM 4637</strain>
    </source>
</reference>
<protein>
    <recommendedName>
        <fullName evidence="1">HTH marR-type domain-containing protein</fullName>
    </recommendedName>
</protein>
<accession>A0A918X3Y9</accession>
<reference evidence="2" key="2">
    <citation type="submission" date="2020-09" db="EMBL/GenBank/DDBJ databases">
        <authorList>
            <person name="Sun Q."/>
            <person name="Ohkuma M."/>
        </authorList>
    </citation>
    <scope>NUCLEOTIDE SEQUENCE</scope>
    <source>
        <strain evidence="2">JCM 4637</strain>
    </source>
</reference>
<comment type="caution">
    <text evidence="2">The sequence shown here is derived from an EMBL/GenBank/DDBJ whole genome shotgun (WGS) entry which is preliminary data.</text>
</comment>
<dbReference type="PROSITE" id="PS50995">
    <property type="entry name" value="HTH_MARR_2"/>
    <property type="match status" value="1"/>
</dbReference>
<dbReference type="Pfam" id="PF01047">
    <property type="entry name" value="MarR"/>
    <property type="match status" value="1"/>
</dbReference>
<dbReference type="SUPFAM" id="SSF46785">
    <property type="entry name" value="Winged helix' DNA-binding domain"/>
    <property type="match status" value="1"/>
</dbReference>
<dbReference type="InterPro" id="IPR036390">
    <property type="entry name" value="WH_DNA-bd_sf"/>
</dbReference>
<dbReference type="PANTHER" id="PTHR39515">
    <property type="entry name" value="CONSERVED PROTEIN"/>
    <property type="match status" value="1"/>
</dbReference>
<dbReference type="InterPro" id="IPR036388">
    <property type="entry name" value="WH-like_DNA-bd_sf"/>
</dbReference>
<dbReference type="EMBL" id="BMVC01000015">
    <property type="protein sequence ID" value="GHD09720.1"/>
    <property type="molecule type" value="Genomic_DNA"/>
</dbReference>
<gene>
    <name evidence="2" type="ORF">GCM10010334_64330</name>
</gene>
<dbReference type="SMART" id="SM00347">
    <property type="entry name" value="HTH_MARR"/>
    <property type="match status" value="1"/>
</dbReference>
<dbReference type="RefSeq" id="WP_229898359.1">
    <property type="nucleotide sequence ID" value="NZ_BMVC01000015.1"/>
</dbReference>
<proteinExistence type="predicted"/>